<proteinExistence type="predicted"/>
<protein>
    <submittedName>
        <fullName evidence="1">Uncharacterized protein</fullName>
    </submittedName>
</protein>
<dbReference type="AlphaFoldDB" id="A0A6L2MAV6"/>
<accession>A0A6L2MAV6</accession>
<comment type="caution">
    <text evidence="1">The sequence shown here is derived from an EMBL/GenBank/DDBJ whole genome shotgun (WGS) entry which is preliminary data.</text>
</comment>
<dbReference type="EMBL" id="BKCJ010006216">
    <property type="protein sequence ID" value="GEU70978.1"/>
    <property type="molecule type" value="Genomic_DNA"/>
</dbReference>
<sequence length="211" mass="24031">MYRECEDFVCSFLGDELVSFISTVKDLHPKFIHLEQTDLKAYLVTFYTSVGDEIDYWFTKDHEMKYLVVGSIPHHMLLTFKRYRLSKCVPIEFNGVVLDIGLSFSFSSRLKKLVGVALLGLSAKDFVNVRCFVHQKLLLYPSVSIMLHLLGRGWMGVYDTAICKKICSGQGESSNSVGCSERSFIAVFSLCVDTKGYLICFFKLQHHPVIK</sequence>
<evidence type="ECO:0000313" key="1">
    <source>
        <dbReference type="EMBL" id="GEU70978.1"/>
    </source>
</evidence>
<organism evidence="1">
    <name type="scientific">Tanacetum cinerariifolium</name>
    <name type="common">Dalmatian daisy</name>
    <name type="synonym">Chrysanthemum cinerariifolium</name>
    <dbReference type="NCBI Taxonomy" id="118510"/>
    <lineage>
        <taxon>Eukaryota</taxon>
        <taxon>Viridiplantae</taxon>
        <taxon>Streptophyta</taxon>
        <taxon>Embryophyta</taxon>
        <taxon>Tracheophyta</taxon>
        <taxon>Spermatophyta</taxon>
        <taxon>Magnoliopsida</taxon>
        <taxon>eudicotyledons</taxon>
        <taxon>Gunneridae</taxon>
        <taxon>Pentapetalae</taxon>
        <taxon>asterids</taxon>
        <taxon>campanulids</taxon>
        <taxon>Asterales</taxon>
        <taxon>Asteraceae</taxon>
        <taxon>Asteroideae</taxon>
        <taxon>Anthemideae</taxon>
        <taxon>Anthemidinae</taxon>
        <taxon>Tanacetum</taxon>
    </lineage>
</organism>
<reference evidence="1" key="1">
    <citation type="journal article" date="2019" name="Sci. Rep.">
        <title>Draft genome of Tanacetum cinerariifolium, the natural source of mosquito coil.</title>
        <authorList>
            <person name="Yamashiro T."/>
            <person name="Shiraishi A."/>
            <person name="Satake H."/>
            <person name="Nakayama K."/>
        </authorList>
    </citation>
    <scope>NUCLEOTIDE SEQUENCE</scope>
</reference>
<gene>
    <name evidence="1" type="ORF">Tci_042956</name>
</gene>
<name>A0A6L2MAV6_TANCI</name>